<proteinExistence type="predicted"/>
<organism evidence="1 2">
    <name type="scientific">Pectobacterium phage My1</name>
    <dbReference type="NCBI Taxonomy" id="1204539"/>
    <lineage>
        <taxon>Viruses</taxon>
        <taxon>Duplodnaviria</taxon>
        <taxon>Heunggongvirae</taxon>
        <taxon>Uroviricota</taxon>
        <taxon>Caudoviricetes</taxon>
        <taxon>Demerecviridae</taxon>
        <taxon>Mccorquodalevirinae</taxon>
        <taxon>Myunavirus</taxon>
        <taxon>Myunavirus My1</taxon>
    </lineage>
</organism>
<evidence type="ECO:0000313" key="1">
    <source>
        <dbReference type="EMBL" id="AFQ22206.1"/>
    </source>
</evidence>
<evidence type="ECO:0000313" key="2">
    <source>
        <dbReference type="Proteomes" id="UP000006280"/>
    </source>
</evidence>
<dbReference type="GeneID" id="13826749"/>
<reference evidence="1 2" key="1">
    <citation type="journal article" date="2012" name="J. Virol.">
        <title>Complete Genome Sequence of Pectobacterium carotovorum subsp. carotovorum Bacteriophage My1.</title>
        <authorList>
            <person name="Lee D.H."/>
            <person name="Lee J.H."/>
            <person name="Shin H."/>
            <person name="Ji S."/>
            <person name="Roh E."/>
            <person name="Jung K."/>
            <person name="Ryu S."/>
            <person name="Choi J."/>
            <person name="Heu S."/>
        </authorList>
    </citation>
    <scope>NUCLEOTIDE SEQUENCE [LARGE SCALE GENOMIC DNA]</scope>
</reference>
<dbReference type="EMBL" id="JX195166">
    <property type="protein sequence ID" value="AFQ22206.1"/>
    <property type="molecule type" value="Genomic_DNA"/>
</dbReference>
<name>J9QPS1_9CAUD</name>
<accession>J9QPS1</accession>
<dbReference type="RefSeq" id="YP_006906299.1">
    <property type="nucleotide sequence ID" value="NC_018837.1"/>
</dbReference>
<dbReference type="Proteomes" id="UP000006280">
    <property type="component" value="Segment"/>
</dbReference>
<dbReference type="KEGG" id="vg:13826749"/>
<gene>
    <name evidence="1" type="ORF">My1_047</name>
</gene>
<keyword evidence="2" id="KW-1185">Reference proteome</keyword>
<sequence>MSCLTKLQQEQLKALAENIAEGSILGTCEFMTVFECWLVEQAAKLGIEISTDDAGDFLATALSDLEIHECENCNWYLHASEFGESGICADCEAEENEG</sequence>
<protein>
    <submittedName>
        <fullName evidence="1">Uncharacterized protein</fullName>
    </submittedName>
</protein>